<evidence type="ECO:0000313" key="2">
    <source>
        <dbReference type="Proteomes" id="UP000018040"/>
    </source>
</evidence>
<protein>
    <recommendedName>
        <fullName evidence="3">LSM domain-containing protein</fullName>
    </recommendedName>
</protein>
<accession>V6U0T1</accession>
<organism evidence="1 2">
    <name type="scientific">Giardia intestinalis</name>
    <name type="common">Giardia lamblia</name>
    <dbReference type="NCBI Taxonomy" id="5741"/>
    <lineage>
        <taxon>Eukaryota</taxon>
        <taxon>Metamonada</taxon>
        <taxon>Diplomonadida</taxon>
        <taxon>Hexamitidae</taxon>
        <taxon>Giardiinae</taxon>
        <taxon>Giardia</taxon>
    </lineage>
</organism>
<gene>
    <name evidence="1" type="ORF">GSB_151826</name>
</gene>
<feature type="non-terminal residue" evidence="1">
    <location>
        <position position="1"/>
    </location>
</feature>
<dbReference type="VEuPathDB" id="GiardiaDB:QR46_4237"/>
<proteinExistence type="predicted"/>
<comment type="caution">
    <text evidence="1">The sequence shown here is derived from an EMBL/GenBank/DDBJ whole genome shotgun (WGS) entry which is preliminary data.</text>
</comment>
<dbReference type="InterPro" id="IPR010920">
    <property type="entry name" value="LSM_dom_sf"/>
</dbReference>
<dbReference type="VEuPathDB" id="GiardiaDB:DHA2_151085"/>
<dbReference type="OrthoDB" id="10249333at2759"/>
<reference evidence="2" key="1">
    <citation type="submission" date="2012-02" db="EMBL/GenBank/DDBJ databases">
        <title>Genome sequencing of Giardia lamblia Genotypes A2 and B isolates (DH and GS) and comparative analysis with the genomes of Genotypes A1 and E (WB and Pig).</title>
        <authorList>
            <person name="Adam R."/>
            <person name="Dahlstrom E."/>
            <person name="Martens C."/>
            <person name="Bruno D."/>
            <person name="Barbian K."/>
            <person name="Porcella S.F."/>
            <person name="Nash T."/>
        </authorList>
    </citation>
    <scope>NUCLEOTIDE SEQUENCE</scope>
    <source>
        <strain evidence="2">GS</strain>
    </source>
</reference>
<name>V6U0T1_GIAIN</name>
<dbReference type="Proteomes" id="UP000018040">
    <property type="component" value="Unassembled WGS sequence"/>
</dbReference>
<dbReference type="SUPFAM" id="SSF50182">
    <property type="entry name" value="Sm-like ribonucleoproteins"/>
    <property type="match status" value="1"/>
</dbReference>
<dbReference type="EMBL" id="AHHH01000022">
    <property type="protein sequence ID" value="ESU44469.1"/>
    <property type="molecule type" value="Genomic_DNA"/>
</dbReference>
<reference evidence="1 2" key="2">
    <citation type="journal article" date="2013" name="Genome Biol. Evol.">
        <title>Genome sequencing of Giardia lamblia genotypes A2 and B isolates (DH and GS) and comparative analysis with the genomes of genotypes A1 and E (WB and Pig).</title>
        <authorList>
            <person name="Adam R.D."/>
            <person name="Dahlstrom E.W."/>
            <person name="Martens C.A."/>
            <person name="Bruno D.P."/>
            <person name="Barbian K.D."/>
            <person name="Ricklefs S.M."/>
            <person name="Hernandez M.M."/>
            <person name="Narla N.P."/>
            <person name="Patel R.B."/>
            <person name="Porcella S.F."/>
            <person name="Nash T.E."/>
        </authorList>
    </citation>
    <scope>NUCLEOTIDE SEQUENCE [LARGE SCALE GENOMIC DNA]</scope>
    <source>
        <strain evidence="1 2">GS</strain>
    </source>
</reference>
<sequence>VKLWLRMLGAAEWIGMELCVHTKKGDVLVGTLSAIEQNGSIILFNVSQQINTRGNTDLEEILPIRRPSIYINRSDIERIFAPSLPGDSSFK</sequence>
<evidence type="ECO:0000313" key="1">
    <source>
        <dbReference type="EMBL" id="ESU44469.1"/>
    </source>
</evidence>
<dbReference type="VEuPathDB" id="GiardiaDB:GL50581_1593"/>
<dbReference type="VEuPathDB" id="GiardiaDB:GL50803_003733"/>
<evidence type="ECO:0008006" key="3">
    <source>
        <dbReference type="Google" id="ProtNLM"/>
    </source>
</evidence>
<dbReference type="AlphaFoldDB" id="V6U0T1"/>